<comment type="caution">
    <text evidence="1">The sequence shown here is derived from an EMBL/GenBank/DDBJ whole genome shotgun (WGS) entry which is preliminary data.</text>
</comment>
<dbReference type="EMBL" id="LKTM01000050">
    <property type="protein sequence ID" value="KQH80011.1"/>
    <property type="molecule type" value="Genomic_DNA"/>
</dbReference>
<dbReference type="Proteomes" id="UP000051677">
    <property type="component" value="Unassembled WGS sequence"/>
</dbReference>
<evidence type="ECO:0008006" key="3">
    <source>
        <dbReference type="Google" id="ProtNLM"/>
    </source>
</evidence>
<accession>A0A0Q2RXQ8</accession>
<reference evidence="1 2" key="1">
    <citation type="submission" date="2015-10" db="EMBL/GenBank/DDBJ databases">
        <title>Mycobacterium gordonae draft genome assembly.</title>
        <authorList>
            <person name="Ustinova V."/>
            <person name="Smirnova T."/>
            <person name="Blagodatskikh K."/>
            <person name="Varlamov D."/>
            <person name="Larionova E."/>
            <person name="Chernousova L."/>
        </authorList>
    </citation>
    <scope>NUCLEOTIDE SEQUENCE [LARGE SCALE GENOMIC DNA]</scope>
    <source>
        <strain evidence="1 2">CTRI 14-8773</strain>
    </source>
</reference>
<gene>
    <name evidence="1" type="ORF">AO501_12525</name>
</gene>
<name>A0A0Q2RXQ8_MYCGO</name>
<dbReference type="InterPro" id="IPR025447">
    <property type="entry name" value="DUF4192"/>
</dbReference>
<organism evidence="1 2">
    <name type="scientific">Mycobacterium gordonae</name>
    <dbReference type="NCBI Taxonomy" id="1778"/>
    <lineage>
        <taxon>Bacteria</taxon>
        <taxon>Bacillati</taxon>
        <taxon>Actinomycetota</taxon>
        <taxon>Actinomycetes</taxon>
        <taxon>Mycobacteriales</taxon>
        <taxon>Mycobacteriaceae</taxon>
        <taxon>Mycobacterium</taxon>
    </lineage>
</organism>
<dbReference type="RefSeq" id="WP_055577106.1">
    <property type="nucleotide sequence ID" value="NZ_LKTM01000050.1"/>
</dbReference>
<evidence type="ECO:0000313" key="2">
    <source>
        <dbReference type="Proteomes" id="UP000051677"/>
    </source>
</evidence>
<protein>
    <recommendedName>
        <fullName evidence="3">DUF4192 domain-containing protein</fullName>
    </recommendedName>
</protein>
<dbReference type="AlphaFoldDB" id="A0A0Q2RXQ8"/>
<dbReference type="OrthoDB" id="4697259at2"/>
<sequence>MSHTDLRTPADLLAACPALLKYVPTNSIVIYLGQLPPEGGIRVRDVLRFDITVTTDQAANFLTVYAPRPDRYDTAIVLAICEQRHDTHARYLLDTVRDTLQSNAIPVLRRLYARDVTNCGQWLDADTGEHGATYPYTDSLHTARLVHDGTPIHPSHAQIAATFDHLPPAPPVALGDHGGLVIDTFEDIAAILIGGPHVDPTLATRAGIVITAHPALRDAMIALALDHPQSAARLWTHISRRLRGHQRTQALTIAAACQYLLGDTAHADLALQAAFAEAHATHTATPDLAVMLHAKLAEGTAPAEIRAAITAAFTATPPPTDS</sequence>
<evidence type="ECO:0000313" key="1">
    <source>
        <dbReference type="EMBL" id="KQH80011.1"/>
    </source>
</evidence>
<proteinExistence type="predicted"/>
<dbReference type="Pfam" id="PF13830">
    <property type="entry name" value="DUF4192"/>
    <property type="match status" value="2"/>
</dbReference>